<organism evidence="3 4">
    <name type="scientific">Ceratina calcarata</name>
    <dbReference type="NCBI Taxonomy" id="156304"/>
    <lineage>
        <taxon>Eukaryota</taxon>
        <taxon>Metazoa</taxon>
        <taxon>Ecdysozoa</taxon>
        <taxon>Arthropoda</taxon>
        <taxon>Hexapoda</taxon>
        <taxon>Insecta</taxon>
        <taxon>Pterygota</taxon>
        <taxon>Neoptera</taxon>
        <taxon>Endopterygota</taxon>
        <taxon>Hymenoptera</taxon>
        <taxon>Apocrita</taxon>
        <taxon>Aculeata</taxon>
        <taxon>Apoidea</taxon>
        <taxon>Anthophila</taxon>
        <taxon>Apidae</taxon>
        <taxon>Ceratina</taxon>
        <taxon>Zadontomerus</taxon>
    </lineage>
</organism>
<gene>
    <name evidence="4" type="primary">LOC108622851</name>
</gene>
<dbReference type="Proteomes" id="UP000694925">
    <property type="component" value="Unplaced"/>
</dbReference>
<accession>A0AAJ7RYK6</accession>
<feature type="region of interest" description="Disordered" evidence="1">
    <location>
        <begin position="116"/>
        <end position="209"/>
    </location>
</feature>
<sequence length="234" mass="24731">MRNYILVLACLSLFACAFAKNLILGKRLQGDVLLQNQSIYKPDLPDVSRTAIIDARAPAEKIISYVNITSIDSGAVQIELIDGRIGTQTVIVQAVGEQSCPLKIQALIYGVPHNYNTTPAPTTTVPSTIKDITETTTPESTETTSPESTETSTPASSRTTTPESSGTTTPDSSGTTTPDSSGTTTPDSSETTTPESTETTTESNNASPTSKVIGRVMKGVLIAGCVYSVFLNKY</sequence>
<keyword evidence="2" id="KW-0732">Signal</keyword>
<dbReference type="KEGG" id="ccal:108622851"/>
<dbReference type="Pfam" id="PF15868">
    <property type="entry name" value="MBF2"/>
    <property type="match status" value="1"/>
</dbReference>
<feature type="compositionally biased region" description="Low complexity" evidence="1">
    <location>
        <begin position="117"/>
        <end position="203"/>
    </location>
</feature>
<evidence type="ECO:0000256" key="1">
    <source>
        <dbReference type="SAM" id="MobiDB-lite"/>
    </source>
</evidence>
<protein>
    <submittedName>
        <fullName evidence="4">Cell wall protein RTB1-like</fullName>
    </submittedName>
</protein>
<feature type="signal peptide" evidence="2">
    <location>
        <begin position="1"/>
        <end position="19"/>
    </location>
</feature>
<dbReference type="PROSITE" id="PS51257">
    <property type="entry name" value="PROKAR_LIPOPROTEIN"/>
    <property type="match status" value="1"/>
</dbReference>
<proteinExistence type="predicted"/>
<dbReference type="GeneID" id="108622851"/>
<dbReference type="RefSeq" id="XP_026667665.1">
    <property type="nucleotide sequence ID" value="XM_026811864.1"/>
</dbReference>
<feature type="chain" id="PRO_5042546640" evidence="2">
    <location>
        <begin position="20"/>
        <end position="234"/>
    </location>
</feature>
<dbReference type="AlphaFoldDB" id="A0AAJ7RYK6"/>
<dbReference type="InterPro" id="IPR031734">
    <property type="entry name" value="MBF2"/>
</dbReference>
<evidence type="ECO:0000256" key="2">
    <source>
        <dbReference type="SAM" id="SignalP"/>
    </source>
</evidence>
<name>A0AAJ7RYK6_9HYME</name>
<keyword evidence="3" id="KW-1185">Reference proteome</keyword>
<evidence type="ECO:0000313" key="4">
    <source>
        <dbReference type="RefSeq" id="XP_026667665.1"/>
    </source>
</evidence>
<reference evidence="4" key="1">
    <citation type="submission" date="2025-08" db="UniProtKB">
        <authorList>
            <consortium name="RefSeq"/>
        </authorList>
    </citation>
    <scope>IDENTIFICATION</scope>
    <source>
        <tissue evidence="4">Whole body</tissue>
    </source>
</reference>
<evidence type="ECO:0000313" key="3">
    <source>
        <dbReference type="Proteomes" id="UP000694925"/>
    </source>
</evidence>